<dbReference type="GO" id="GO:0005524">
    <property type="term" value="F:ATP binding"/>
    <property type="evidence" value="ECO:0007669"/>
    <property type="project" value="UniProtKB-KW"/>
</dbReference>
<evidence type="ECO:0000259" key="9">
    <source>
        <dbReference type="PROSITE" id="PS50862"/>
    </source>
</evidence>
<evidence type="ECO:0000256" key="8">
    <source>
        <dbReference type="ARBA" id="ARBA00047671"/>
    </source>
</evidence>
<accession>A0A0F9ABS0</accession>
<dbReference type="GO" id="GO:0006433">
    <property type="term" value="P:prolyl-tRNA aminoacylation"/>
    <property type="evidence" value="ECO:0007669"/>
    <property type="project" value="InterPro"/>
</dbReference>
<gene>
    <name evidence="10" type="ORF">LCGC14_2931600</name>
</gene>
<dbReference type="GO" id="GO:0005829">
    <property type="term" value="C:cytosol"/>
    <property type="evidence" value="ECO:0007669"/>
    <property type="project" value="TreeGrafter"/>
</dbReference>
<evidence type="ECO:0000256" key="1">
    <source>
        <dbReference type="ARBA" id="ARBA00012831"/>
    </source>
</evidence>
<dbReference type="EMBL" id="LAZR01058534">
    <property type="protein sequence ID" value="KKK69681.1"/>
    <property type="molecule type" value="Genomic_DNA"/>
</dbReference>
<dbReference type="InterPro" id="IPR050062">
    <property type="entry name" value="Pro-tRNA_synthetase"/>
</dbReference>
<dbReference type="InterPro" id="IPR036754">
    <property type="entry name" value="YbaK/aa-tRNA-synt-asso_dom_sf"/>
</dbReference>
<evidence type="ECO:0000256" key="7">
    <source>
        <dbReference type="ARBA" id="ARBA00029731"/>
    </source>
</evidence>
<evidence type="ECO:0000256" key="6">
    <source>
        <dbReference type="ARBA" id="ARBA00023146"/>
    </source>
</evidence>
<name>A0A0F9ABS0_9ZZZZ</name>
<keyword evidence="5" id="KW-0648">Protein biosynthesis</keyword>
<dbReference type="PANTHER" id="PTHR42753">
    <property type="entry name" value="MITOCHONDRIAL RIBOSOME PROTEIN L39/PROLYL-TRNA LIGASE FAMILY MEMBER"/>
    <property type="match status" value="1"/>
</dbReference>
<feature type="non-terminal residue" evidence="10">
    <location>
        <position position="294"/>
    </location>
</feature>
<dbReference type="Pfam" id="PF00587">
    <property type="entry name" value="tRNA-synt_2b"/>
    <property type="match status" value="1"/>
</dbReference>
<dbReference type="AlphaFoldDB" id="A0A0F9ABS0"/>
<evidence type="ECO:0000256" key="2">
    <source>
        <dbReference type="ARBA" id="ARBA00022598"/>
    </source>
</evidence>
<keyword evidence="3" id="KW-0547">Nucleotide-binding</keyword>
<dbReference type="GO" id="GO:0002161">
    <property type="term" value="F:aminoacyl-tRNA deacylase activity"/>
    <property type="evidence" value="ECO:0007669"/>
    <property type="project" value="InterPro"/>
</dbReference>
<dbReference type="InterPro" id="IPR045864">
    <property type="entry name" value="aa-tRNA-synth_II/BPL/LPL"/>
</dbReference>
<dbReference type="NCBIfam" id="TIGR00409">
    <property type="entry name" value="proS_fam_II"/>
    <property type="match status" value="1"/>
</dbReference>
<evidence type="ECO:0000313" key="10">
    <source>
        <dbReference type="EMBL" id="KKK69681.1"/>
    </source>
</evidence>
<keyword evidence="4" id="KW-0067">ATP-binding</keyword>
<keyword evidence="6" id="KW-0030">Aminoacyl-tRNA synthetase</keyword>
<dbReference type="PROSITE" id="PS50862">
    <property type="entry name" value="AA_TRNA_LIGASE_II"/>
    <property type="match status" value="1"/>
</dbReference>
<evidence type="ECO:0000256" key="5">
    <source>
        <dbReference type="ARBA" id="ARBA00022917"/>
    </source>
</evidence>
<comment type="caution">
    <text evidence="10">The sequence shown here is derived from an EMBL/GenBank/DDBJ whole genome shotgun (WGS) entry which is preliminary data.</text>
</comment>
<dbReference type="PANTHER" id="PTHR42753:SF2">
    <property type="entry name" value="PROLINE--TRNA LIGASE"/>
    <property type="match status" value="1"/>
</dbReference>
<feature type="domain" description="Aminoacyl-transfer RNA synthetases class-II family profile" evidence="9">
    <location>
        <begin position="46"/>
        <end position="294"/>
    </location>
</feature>
<dbReference type="InterPro" id="IPR002316">
    <property type="entry name" value="Pro-tRNA-ligase_IIa"/>
</dbReference>
<organism evidence="10">
    <name type="scientific">marine sediment metagenome</name>
    <dbReference type="NCBI Taxonomy" id="412755"/>
    <lineage>
        <taxon>unclassified sequences</taxon>
        <taxon>metagenomes</taxon>
        <taxon>ecological metagenomes</taxon>
    </lineage>
</organism>
<dbReference type="InterPro" id="IPR002314">
    <property type="entry name" value="aa-tRNA-synt_IIb"/>
</dbReference>
<dbReference type="SUPFAM" id="SSF55826">
    <property type="entry name" value="YbaK/ProRS associated domain"/>
    <property type="match status" value="1"/>
</dbReference>
<protein>
    <recommendedName>
        <fullName evidence="1">proline--tRNA ligase</fullName>
        <ecNumber evidence="1">6.1.1.15</ecNumber>
    </recommendedName>
    <alternativeName>
        <fullName evidence="7">Prolyl-tRNA synthetase</fullName>
    </alternativeName>
</protein>
<evidence type="ECO:0000256" key="3">
    <source>
        <dbReference type="ARBA" id="ARBA00022741"/>
    </source>
</evidence>
<dbReference type="Gene3D" id="3.30.930.10">
    <property type="entry name" value="Bira Bifunctional Protein, Domain 2"/>
    <property type="match status" value="1"/>
</dbReference>
<dbReference type="EC" id="6.1.1.15" evidence="1"/>
<sequence>MRFTKLFVPTLRDDPADSEAISHKLLMRAGYVRQLAAGLYIYLPLGWKVLEKINRIMKDEMDAIGAQEVSMPVLQPADVWQRTGRWQEIGPEMFRLKDRNDRDMCLGMTHEEIMTWLAALEIRSYRDLPQVWYQIQTKLRDEARPKSGILRTREFIMKDSYSFDVDDAGLQKNYDLHIKAYDKIYTRSGLVFYMVESDPGMMGGAMAHEYMAPSPAGEDTVAICDGCGYKANVDLARSIPPAAKCLESPHEEVHTPDKRTVQEVSGFLGSDPSGFIKSLLVITDDHGPVLALVR</sequence>
<dbReference type="InterPro" id="IPR006195">
    <property type="entry name" value="aa-tRNA-synth_II"/>
</dbReference>
<dbReference type="SUPFAM" id="SSF55681">
    <property type="entry name" value="Class II aaRS and biotin synthetases"/>
    <property type="match status" value="1"/>
</dbReference>
<dbReference type="PRINTS" id="PR01046">
    <property type="entry name" value="TRNASYNTHPRO"/>
</dbReference>
<dbReference type="InterPro" id="IPR004500">
    <property type="entry name" value="Pro-tRNA-synth_IIa_bac-type"/>
</dbReference>
<proteinExistence type="predicted"/>
<comment type="catalytic activity">
    <reaction evidence="8">
        <text>tRNA(Pro) + L-proline + ATP = L-prolyl-tRNA(Pro) + AMP + diphosphate</text>
        <dbReference type="Rhea" id="RHEA:14305"/>
        <dbReference type="Rhea" id="RHEA-COMP:9700"/>
        <dbReference type="Rhea" id="RHEA-COMP:9702"/>
        <dbReference type="ChEBI" id="CHEBI:30616"/>
        <dbReference type="ChEBI" id="CHEBI:33019"/>
        <dbReference type="ChEBI" id="CHEBI:60039"/>
        <dbReference type="ChEBI" id="CHEBI:78442"/>
        <dbReference type="ChEBI" id="CHEBI:78532"/>
        <dbReference type="ChEBI" id="CHEBI:456215"/>
        <dbReference type="EC" id="6.1.1.15"/>
    </reaction>
</comment>
<reference evidence="10" key="1">
    <citation type="journal article" date="2015" name="Nature">
        <title>Complex archaea that bridge the gap between prokaryotes and eukaryotes.</title>
        <authorList>
            <person name="Spang A."/>
            <person name="Saw J.H."/>
            <person name="Jorgensen S.L."/>
            <person name="Zaremba-Niedzwiedzka K."/>
            <person name="Martijn J."/>
            <person name="Lind A.E."/>
            <person name="van Eijk R."/>
            <person name="Schleper C."/>
            <person name="Guy L."/>
            <person name="Ettema T.J."/>
        </authorList>
    </citation>
    <scope>NUCLEOTIDE SEQUENCE</scope>
</reference>
<evidence type="ECO:0000256" key="4">
    <source>
        <dbReference type="ARBA" id="ARBA00022840"/>
    </source>
</evidence>
<keyword evidence="2" id="KW-0436">Ligase</keyword>
<dbReference type="GO" id="GO:0004827">
    <property type="term" value="F:proline-tRNA ligase activity"/>
    <property type="evidence" value="ECO:0007669"/>
    <property type="project" value="UniProtKB-EC"/>
</dbReference>